<name>A0ABS0N4H7_9SPHN</name>
<protein>
    <submittedName>
        <fullName evidence="2">Cobalamin B12-binding domain-containing protein</fullName>
    </submittedName>
</protein>
<dbReference type="PROSITE" id="PS51332">
    <property type="entry name" value="B12_BINDING"/>
    <property type="match status" value="1"/>
</dbReference>
<evidence type="ECO:0000313" key="2">
    <source>
        <dbReference type="EMBL" id="MBH5321974.1"/>
    </source>
</evidence>
<gene>
    <name evidence="2" type="ORF">I5L03_05195</name>
</gene>
<proteinExistence type="predicted"/>
<dbReference type="Pfam" id="PF02310">
    <property type="entry name" value="B12-binding"/>
    <property type="match status" value="1"/>
</dbReference>
<dbReference type="Gene3D" id="3.40.50.280">
    <property type="entry name" value="Cobalamin-binding domain"/>
    <property type="match status" value="1"/>
</dbReference>
<reference evidence="2 3" key="1">
    <citation type="submission" date="2020-11" db="EMBL/GenBank/DDBJ databases">
        <title>Erythrobacter sediminis sp. nov., a marine bacterium from a tidal flat of Garorim Bay.</title>
        <authorList>
            <person name="Kim D."/>
            <person name="Yoo Y."/>
            <person name="Kim J.-J."/>
        </authorList>
    </citation>
    <scope>NUCLEOTIDE SEQUENCE [LARGE SCALE GENOMIC DNA]</scope>
    <source>
        <strain evidence="2 3">JGD-13</strain>
    </source>
</reference>
<feature type="domain" description="B12-binding" evidence="1">
    <location>
        <begin position="86"/>
        <end position="218"/>
    </location>
</feature>
<dbReference type="Proteomes" id="UP000602442">
    <property type="component" value="Unassembled WGS sequence"/>
</dbReference>
<accession>A0ABS0N4H7</accession>
<evidence type="ECO:0000259" key="1">
    <source>
        <dbReference type="PROSITE" id="PS51332"/>
    </source>
</evidence>
<dbReference type="SUPFAM" id="SSF52242">
    <property type="entry name" value="Cobalamin (vitamin B12)-binding domain"/>
    <property type="match status" value="1"/>
</dbReference>
<comment type="caution">
    <text evidence="2">The sequence shown here is derived from an EMBL/GenBank/DDBJ whole genome shotgun (WGS) entry which is preliminary data.</text>
</comment>
<dbReference type="RefSeq" id="WP_197920608.1">
    <property type="nucleotide sequence ID" value="NZ_CAWPTA010000006.1"/>
</dbReference>
<keyword evidence="3" id="KW-1185">Reference proteome</keyword>
<dbReference type="InterPro" id="IPR006158">
    <property type="entry name" value="Cobalamin-bd"/>
</dbReference>
<dbReference type="EMBL" id="JAEANY010000001">
    <property type="protein sequence ID" value="MBH5321974.1"/>
    <property type="molecule type" value="Genomic_DNA"/>
</dbReference>
<sequence>MQFAPMPLAHDVDDLMVEIDAFLKRGVPVESVYIDLLGESARTLGEYWSADECDFVDVTMGLWRLQEVMREVSSRFPVEHRERPYRPSALFSSVPGDQHSFGALMVEEIFARAGWDSEALIEPQRGEMLQLLAERSFDLVGLTVSNDCPSGQLANLVSAIRSVSRCGTVKIIVGGRAINTNPDLVDLVGADGTAADACSALVLAERIVVESNRVDLSQS</sequence>
<dbReference type="InterPro" id="IPR036724">
    <property type="entry name" value="Cobalamin-bd_sf"/>
</dbReference>
<organism evidence="2 3">
    <name type="scientific">Aurantiacibacter sediminis</name>
    <dbReference type="NCBI Taxonomy" id="2793064"/>
    <lineage>
        <taxon>Bacteria</taxon>
        <taxon>Pseudomonadati</taxon>
        <taxon>Pseudomonadota</taxon>
        <taxon>Alphaproteobacteria</taxon>
        <taxon>Sphingomonadales</taxon>
        <taxon>Erythrobacteraceae</taxon>
        <taxon>Aurantiacibacter</taxon>
    </lineage>
</organism>
<evidence type="ECO:0000313" key="3">
    <source>
        <dbReference type="Proteomes" id="UP000602442"/>
    </source>
</evidence>